<feature type="transmembrane region" description="Helical" evidence="5">
    <location>
        <begin position="358"/>
        <end position="376"/>
    </location>
</feature>
<feature type="transmembrane region" description="Helical" evidence="5">
    <location>
        <begin position="277"/>
        <end position="296"/>
    </location>
</feature>
<evidence type="ECO:0000256" key="2">
    <source>
        <dbReference type="ARBA" id="ARBA00022692"/>
    </source>
</evidence>
<feature type="transmembrane region" description="Helical" evidence="5">
    <location>
        <begin position="38"/>
        <end position="63"/>
    </location>
</feature>
<feature type="transmembrane region" description="Helical" evidence="5">
    <location>
        <begin position="92"/>
        <end position="110"/>
    </location>
</feature>
<sequence>MAMEGSHMTKPVSKVAAVEEDDFETGEVASKQYSSNPLVAFVQWVLSFVVPGLGMFSEAYFIFSIGNVTSIFQKEYPKCWGTKSHPLCSSRLVAGIMAGMVFIGFFADRLGRKRGSILCASIMLLGAVMLIVSDGPDQKGILLMYTISQLVFGLGVGGEYPVASSSAAERAEADKALQDRRGETVVLTFSMQGVGNVANVIVLMILLAAFNQNGPTYDPTRLDWVWRLSFAVGLIPIFIMLYIRIFRLKESSIWQAKHNNMAKAGLNDSFTMHKFSLLMYHYWHRLLGTAVSWYVWDITFYGNKLFQGTFIKIIVGPNVGLLTTVEYTLLNAVIALVGYYFAAFTIDKRWMGRTRMQIMGFAWVFVLFLACAIWYSDLIKPAHIHVFQFLYYMSSFWGQWGPNSTTWLLPGEIFPTETRAFTHGMAAATGKAGALTAGLWFEHLSNQSRFYVCAICGAIGLSFTIVFVPDITGLDPREADTRKFFLNHKARNPRLAQGLVLTIVFVPDLTGLDLREADARWFMLVDGRSSEYVGEAIKPRHLSLWERIVGYGKVYDPSAPKLDLKTLSMEKKLAQKLQI</sequence>
<dbReference type="OMA" id="RGPIFIL"/>
<evidence type="ECO:0000256" key="4">
    <source>
        <dbReference type="ARBA" id="ARBA00023136"/>
    </source>
</evidence>
<dbReference type="PANTHER" id="PTHR23508:SF10">
    <property type="entry name" value="CARBOXYLIC ACID TRANSPORTER PROTEIN HOMOLOG"/>
    <property type="match status" value="1"/>
</dbReference>
<dbReference type="PROSITE" id="PS00216">
    <property type="entry name" value="SUGAR_TRANSPORT_1"/>
    <property type="match status" value="1"/>
</dbReference>
<dbReference type="OrthoDB" id="433512at2759"/>
<gene>
    <name evidence="7" type="ORF">KFL_000840060</name>
</gene>
<dbReference type="InterPro" id="IPR020846">
    <property type="entry name" value="MFS_dom"/>
</dbReference>
<feature type="transmembrane region" description="Helical" evidence="5">
    <location>
        <begin position="327"/>
        <end position="346"/>
    </location>
</feature>
<dbReference type="InterPro" id="IPR036259">
    <property type="entry name" value="MFS_trans_sf"/>
</dbReference>
<dbReference type="PANTHER" id="PTHR23508">
    <property type="entry name" value="CARBOXYLIC ACID TRANSPORTER PROTEIN HOMOLOG"/>
    <property type="match status" value="1"/>
</dbReference>
<dbReference type="Pfam" id="PF00083">
    <property type="entry name" value="Sugar_tr"/>
    <property type="match status" value="1"/>
</dbReference>
<evidence type="ECO:0000313" key="8">
    <source>
        <dbReference type="Proteomes" id="UP000054558"/>
    </source>
</evidence>
<name>A0A1Y1HTV7_KLENI</name>
<evidence type="ECO:0000259" key="6">
    <source>
        <dbReference type="PROSITE" id="PS50850"/>
    </source>
</evidence>
<evidence type="ECO:0000256" key="1">
    <source>
        <dbReference type="ARBA" id="ARBA00004141"/>
    </source>
</evidence>
<evidence type="ECO:0000256" key="5">
    <source>
        <dbReference type="SAM" id="Phobius"/>
    </source>
</evidence>
<dbReference type="GO" id="GO:0001407">
    <property type="term" value="P:glycerophosphodiester transmembrane transport"/>
    <property type="evidence" value="ECO:0000318"/>
    <property type="project" value="GO_Central"/>
</dbReference>
<organism evidence="7 8">
    <name type="scientific">Klebsormidium nitens</name>
    <name type="common">Green alga</name>
    <name type="synonym">Ulothrix nitens</name>
    <dbReference type="NCBI Taxonomy" id="105231"/>
    <lineage>
        <taxon>Eukaryota</taxon>
        <taxon>Viridiplantae</taxon>
        <taxon>Streptophyta</taxon>
        <taxon>Klebsormidiophyceae</taxon>
        <taxon>Klebsormidiales</taxon>
        <taxon>Klebsormidiaceae</taxon>
        <taxon>Klebsormidium</taxon>
    </lineage>
</organism>
<feature type="domain" description="Major facilitator superfamily (MFS) profile" evidence="6">
    <location>
        <begin position="47"/>
        <end position="472"/>
    </location>
</feature>
<keyword evidence="8" id="KW-1185">Reference proteome</keyword>
<dbReference type="InterPro" id="IPR005829">
    <property type="entry name" value="Sugar_transporter_CS"/>
</dbReference>
<proteinExistence type="predicted"/>
<dbReference type="EMBL" id="DF237033">
    <property type="protein sequence ID" value="GAQ81563.1"/>
    <property type="molecule type" value="Genomic_DNA"/>
</dbReference>
<evidence type="ECO:0000313" key="7">
    <source>
        <dbReference type="EMBL" id="GAQ81563.1"/>
    </source>
</evidence>
<accession>A0A1Y1HTV7</accession>
<dbReference type="PROSITE" id="PS50850">
    <property type="entry name" value="MFS"/>
    <property type="match status" value="1"/>
</dbReference>
<reference evidence="7 8" key="1">
    <citation type="journal article" date="2014" name="Nat. Commun.">
        <title>Klebsormidium flaccidum genome reveals primary factors for plant terrestrial adaptation.</title>
        <authorList>
            <person name="Hori K."/>
            <person name="Maruyama F."/>
            <person name="Fujisawa T."/>
            <person name="Togashi T."/>
            <person name="Yamamoto N."/>
            <person name="Seo M."/>
            <person name="Sato S."/>
            <person name="Yamada T."/>
            <person name="Mori H."/>
            <person name="Tajima N."/>
            <person name="Moriyama T."/>
            <person name="Ikeuchi M."/>
            <person name="Watanabe M."/>
            <person name="Wada H."/>
            <person name="Kobayashi K."/>
            <person name="Saito M."/>
            <person name="Masuda T."/>
            <person name="Sasaki-Sekimoto Y."/>
            <person name="Mashiguchi K."/>
            <person name="Awai K."/>
            <person name="Shimojima M."/>
            <person name="Masuda S."/>
            <person name="Iwai M."/>
            <person name="Nobusawa T."/>
            <person name="Narise T."/>
            <person name="Kondo S."/>
            <person name="Saito H."/>
            <person name="Sato R."/>
            <person name="Murakawa M."/>
            <person name="Ihara Y."/>
            <person name="Oshima-Yamada Y."/>
            <person name="Ohtaka K."/>
            <person name="Satoh M."/>
            <person name="Sonobe K."/>
            <person name="Ishii M."/>
            <person name="Ohtani R."/>
            <person name="Kanamori-Sato M."/>
            <person name="Honoki R."/>
            <person name="Miyazaki D."/>
            <person name="Mochizuki H."/>
            <person name="Umetsu J."/>
            <person name="Higashi K."/>
            <person name="Shibata D."/>
            <person name="Kamiya Y."/>
            <person name="Sato N."/>
            <person name="Nakamura Y."/>
            <person name="Tabata S."/>
            <person name="Ida S."/>
            <person name="Kurokawa K."/>
            <person name="Ohta H."/>
        </authorList>
    </citation>
    <scope>NUCLEOTIDE SEQUENCE [LARGE SCALE GENOMIC DNA]</scope>
    <source>
        <strain evidence="7 8">NIES-2285</strain>
    </source>
</reference>
<protein>
    <submittedName>
        <fullName evidence="7">Phosphate transporter</fullName>
    </submittedName>
</protein>
<feature type="transmembrane region" description="Helical" evidence="5">
    <location>
        <begin position="184"/>
        <end position="209"/>
    </location>
</feature>
<feature type="transmembrane region" description="Helical" evidence="5">
    <location>
        <begin position="224"/>
        <end position="243"/>
    </location>
</feature>
<dbReference type="GO" id="GO:0016020">
    <property type="term" value="C:membrane"/>
    <property type="evidence" value="ECO:0007669"/>
    <property type="project" value="UniProtKB-SubCell"/>
</dbReference>
<dbReference type="SUPFAM" id="SSF103473">
    <property type="entry name" value="MFS general substrate transporter"/>
    <property type="match status" value="1"/>
</dbReference>
<feature type="transmembrane region" description="Helical" evidence="5">
    <location>
        <begin position="117"/>
        <end position="135"/>
    </location>
</feature>
<dbReference type="InterPro" id="IPR005828">
    <property type="entry name" value="MFS_sugar_transport-like"/>
</dbReference>
<keyword evidence="4 5" id="KW-0472">Membrane</keyword>
<keyword evidence="3 5" id="KW-1133">Transmembrane helix</keyword>
<evidence type="ECO:0000256" key="3">
    <source>
        <dbReference type="ARBA" id="ARBA00022989"/>
    </source>
</evidence>
<dbReference type="GO" id="GO:0022857">
    <property type="term" value="F:transmembrane transporter activity"/>
    <property type="evidence" value="ECO:0007669"/>
    <property type="project" value="InterPro"/>
</dbReference>
<dbReference type="Proteomes" id="UP000054558">
    <property type="component" value="Unassembled WGS sequence"/>
</dbReference>
<keyword evidence="2 5" id="KW-0812">Transmembrane</keyword>
<dbReference type="Gene3D" id="1.20.1250.20">
    <property type="entry name" value="MFS general substrate transporter like domains"/>
    <property type="match status" value="1"/>
</dbReference>
<comment type="subcellular location">
    <subcellularLocation>
        <location evidence="1">Membrane</location>
        <topology evidence="1">Multi-pass membrane protein</topology>
    </subcellularLocation>
</comment>
<feature type="transmembrane region" description="Helical" evidence="5">
    <location>
        <begin position="141"/>
        <end position="163"/>
    </location>
</feature>
<dbReference type="AlphaFoldDB" id="A0A1Y1HTV7"/>